<dbReference type="InterPro" id="IPR032675">
    <property type="entry name" value="LRR_dom_sf"/>
</dbReference>
<evidence type="ECO:0000256" key="1">
    <source>
        <dbReference type="ARBA" id="ARBA00004496"/>
    </source>
</evidence>
<dbReference type="PANTHER" id="PTHR15454">
    <property type="entry name" value="NISCHARIN RELATED"/>
    <property type="match status" value="1"/>
</dbReference>
<accession>A0A8I6TH23</accession>
<evidence type="ECO:0008006" key="10">
    <source>
        <dbReference type="Google" id="ProtNLM"/>
    </source>
</evidence>
<dbReference type="KEGG" id="clec:106672167"/>
<dbReference type="Pfam" id="PF12799">
    <property type="entry name" value="LRR_4"/>
    <property type="match status" value="1"/>
</dbReference>
<feature type="region of interest" description="Disordered" evidence="5">
    <location>
        <begin position="520"/>
        <end position="548"/>
    </location>
</feature>
<reference evidence="8" key="1">
    <citation type="submission" date="2022-01" db="UniProtKB">
        <authorList>
            <consortium name="EnsemblMetazoa"/>
        </authorList>
    </citation>
    <scope>IDENTIFICATION</scope>
</reference>
<dbReference type="Proteomes" id="UP000494040">
    <property type="component" value="Unassembled WGS sequence"/>
</dbReference>
<evidence type="ECO:0000259" key="6">
    <source>
        <dbReference type="Pfam" id="PF23142"/>
    </source>
</evidence>
<feature type="domain" description="PLEKHM2 PH" evidence="6">
    <location>
        <begin position="940"/>
        <end position="1062"/>
    </location>
</feature>
<keyword evidence="2" id="KW-0963">Cytoplasm</keyword>
<dbReference type="SUPFAM" id="SSF52058">
    <property type="entry name" value="L domain-like"/>
    <property type="match status" value="1"/>
</dbReference>
<dbReference type="Gene3D" id="3.80.10.10">
    <property type="entry name" value="Ribonuclease Inhibitor"/>
    <property type="match status" value="1"/>
</dbReference>
<evidence type="ECO:0000256" key="2">
    <source>
        <dbReference type="ARBA" id="ARBA00022490"/>
    </source>
</evidence>
<dbReference type="PROSITE" id="PS51450">
    <property type="entry name" value="LRR"/>
    <property type="match status" value="2"/>
</dbReference>
<proteinExistence type="predicted"/>
<dbReference type="GeneID" id="106672167"/>
<evidence type="ECO:0000313" key="8">
    <source>
        <dbReference type="EnsemblMetazoa" id="XP_014258850.1"/>
    </source>
</evidence>
<sequence>MENELETVLRLMVHCLSKRADLLSGKNTLVLQTPLLFRFNRFLDVLECEHSDVILTDGQRKELESFQVLLAKIPRLSLTQRSVEAFAEEIDLSRFEKLTSLELRNVSVSKLKGSQIKSQLQELVTNNCADEEYFSKKGKLQWASLNKFHFKFRYFEGLNLGFLNSMPWLQELNLSHNNLKECNALANLTNLVYLNLGFNRLTKIPKLHDSTKNKLKVFLIDHNFLSDLTGLENMTKLTDLDLSWNWIASKFKLLSLVSLVSLQQISMKNNPFSHNDFYRIYIASSICSKYPKFSIDDVKLNTNEKSVFGSAIISKNDAMNQSGEIDAILDPDLIEKPVKIIKAKRRSKPREMTISSLCDPEAMNQEKTNINKKDAEVNKKIMENVIPDKTELLENLKEEINDELLAGIKNVAEDKKIEISQSKAECEPKTCNSSPDDREIFTQTTTTAILHTPAVVCSDIKSQSVETEINKNDNLETEKKSCDHFKEQEHDLGAVQVNGLSENVQSDSNIDTERNSHLEQIENSSHGVQTTDENVQSDSNEDTEHDSNLEQIENNFSQGVEKIDQYGQEFSSNDETNINEDKEQYLDASSNSLAESQNKSNQDTTEENSDTPIAHTSEEASDEDTDDDDCNVHDELMWQVQIFDKATATSRMVFLILLEKELKERCTKSGKIITRWNLDSIRSCVKTEMNPIKIELEFDSTKKSKQHRCYIMEFPDAQSLMKRLYDILESKALTDMDQGTYSCLKCTTVFVHIKKSKEIKCTICGSYEVAEIEEPRLPNKKIPSKQAICHSPSESSIGSAVSLDQPRHPSFSKRYESDVEILSNPSQSSIEVIDDQSRSQSTTPSRKKSSEERQTVAVPQLGTVLEVIAPLSALTESSSSGSLTESVITTYDNFHNTKRHFIEWLLEENENSLDNDSTTHTNEDAHVKTEPEQADIYSYTDFRNVDQRIETYLRNSLFTSEKEELRVFVRSHVWKTGGSDYDGCFVLSSSFVYFLYHSNTDFSEPECNWLAKSDSYRCEQMKYITPLFKNEGIEIKINNITYLLLLLDENVTKNLLNSIKNLNLSKLKVAKKWNPQIDVSLKQAVVSCELSSSCLDPTVNYFTIFKRIQIIKNKVDEEVMRLGSLVVTPGQLYLIPGDLSWLSSCNVPAIHSCQELLRLKDIERNKFDSLSLHFLGKEGIEEVWNFTLKPAQIVAIANCIKIVSKRFSKPLEIPLKS</sequence>
<dbReference type="RefSeq" id="XP_014258850.1">
    <property type="nucleotide sequence ID" value="XM_014403364.2"/>
</dbReference>
<dbReference type="InterPro" id="IPR001611">
    <property type="entry name" value="Leu-rich_rpt"/>
</dbReference>
<dbReference type="InterPro" id="IPR057292">
    <property type="entry name" value="PH_S11IP"/>
</dbReference>
<evidence type="ECO:0000313" key="9">
    <source>
        <dbReference type="Proteomes" id="UP000494040"/>
    </source>
</evidence>
<keyword evidence="4" id="KW-0677">Repeat</keyword>
<feature type="compositionally biased region" description="Polar residues" evidence="5">
    <location>
        <begin position="521"/>
        <end position="538"/>
    </location>
</feature>
<comment type="subcellular location">
    <subcellularLocation>
        <location evidence="1">Cytoplasm</location>
    </subcellularLocation>
</comment>
<name>A0A8I6TH23_CIMLE</name>
<keyword evidence="3" id="KW-0433">Leucine-rich repeat</keyword>
<dbReference type="Pfam" id="PF23142">
    <property type="entry name" value="PH_PLEKHM2"/>
    <property type="match status" value="1"/>
</dbReference>
<dbReference type="Pfam" id="PF25357">
    <property type="entry name" value="PH_S11IP"/>
    <property type="match status" value="1"/>
</dbReference>
<evidence type="ECO:0000256" key="5">
    <source>
        <dbReference type="SAM" id="MobiDB-lite"/>
    </source>
</evidence>
<dbReference type="PANTHER" id="PTHR15454:SF69">
    <property type="entry name" value="SERINE_THREONINE-PROTEIN KINASE 11-INTERACTING PROTEIN"/>
    <property type="match status" value="1"/>
</dbReference>
<organism evidence="8 9">
    <name type="scientific">Cimex lectularius</name>
    <name type="common">Bed bug</name>
    <name type="synonym">Acanthia lectularia</name>
    <dbReference type="NCBI Taxonomy" id="79782"/>
    <lineage>
        <taxon>Eukaryota</taxon>
        <taxon>Metazoa</taxon>
        <taxon>Ecdysozoa</taxon>
        <taxon>Arthropoda</taxon>
        <taxon>Hexapoda</taxon>
        <taxon>Insecta</taxon>
        <taxon>Pterygota</taxon>
        <taxon>Neoptera</taxon>
        <taxon>Paraneoptera</taxon>
        <taxon>Hemiptera</taxon>
        <taxon>Heteroptera</taxon>
        <taxon>Panheteroptera</taxon>
        <taxon>Cimicomorpha</taxon>
        <taxon>Cimicidae</taxon>
        <taxon>Cimex</taxon>
    </lineage>
</organism>
<evidence type="ECO:0000256" key="3">
    <source>
        <dbReference type="ARBA" id="ARBA00022614"/>
    </source>
</evidence>
<dbReference type="OrthoDB" id="7451790at2759"/>
<evidence type="ECO:0000256" key="4">
    <source>
        <dbReference type="ARBA" id="ARBA00022737"/>
    </source>
</evidence>
<dbReference type="EnsemblMetazoa" id="XM_014403364.2">
    <property type="protein sequence ID" value="XP_014258850.1"/>
    <property type="gene ID" value="LOC106672167"/>
</dbReference>
<dbReference type="AlphaFoldDB" id="A0A8I6TH23"/>
<dbReference type="GO" id="GO:0005737">
    <property type="term" value="C:cytoplasm"/>
    <property type="evidence" value="ECO:0007669"/>
    <property type="project" value="UniProtKB-SubCell"/>
</dbReference>
<dbReference type="InterPro" id="IPR025875">
    <property type="entry name" value="Leu-rich_rpt_4"/>
</dbReference>
<feature type="compositionally biased region" description="Acidic residues" evidence="5">
    <location>
        <begin position="619"/>
        <end position="629"/>
    </location>
</feature>
<evidence type="ECO:0000259" key="7">
    <source>
        <dbReference type="Pfam" id="PF25357"/>
    </source>
</evidence>
<protein>
    <recommendedName>
        <fullName evidence="10">Serine/threonine-protein kinase 11-interacting protein</fullName>
    </recommendedName>
</protein>
<dbReference type="OMA" id="REVRICP"/>
<feature type="compositionally biased region" description="Polar residues" evidence="5">
    <location>
        <begin position="587"/>
        <end position="603"/>
    </location>
</feature>
<feature type="domain" description="Serine/threonine-protein kinase 11-interacting protein PH" evidence="7">
    <location>
        <begin position="644"/>
        <end position="730"/>
    </location>
</feature>
<feature type="region of interest" description="Disordered" evidence="5">
    <location>
        <begin position="587"/>
        <end position="630"/>
    </location>
</feature>
<dbReference type="InterPro" id="IPR057288">
    <property type="entry name" value="PH_PLEKHM2"/>
</dbReference>
<keyword evidence="9" id="KW-1185">Reference proteome</keyword>
<feature type="region of interest" description="Disordered" evidence="5">
    <location>
        <begin position="783"/>
        <end position="856"/>
    </location>
</feature>